<comment type="caution">
    <text evidence="6">The sequence shown here is derived from an EMBL/GenBank/DDBJ whole genome shotgun (WGS) entry which is preliminary data.</text>
</comment>
<accession>A0A0N8KE76</accession>
<dbReference type="GO" id="GO:0015833">
    <property type="term" value="P:peptide transport"/>
    <property type="evidence" value="ECO:0007669"/>
    <property type="project" value="TreeGrafter"/>
</dbReference>
<proteinExistence type="inferred from homology"/>
<dbReference type="Pfam" id="PF00496">
    <property type="entry name" value="SBP_bac_5"/>
    <property type="match status" value="1"/>
</dbReference>
<dbReference type="CDD" id="cd08511">
    <property type="entry name" value="PBP2_NikA_DppA_OppA_like_5"/>
    <property type="match status" value="1"/>
</dbReference>
<feature type="chain" id="PRO_5006027844" evidence="4">
    <location>
        <begin position="23"/>
        <end position="503"/>
    </location>
</feature>
<gene>
    <name evidence="7" type="ORF">GA0071312_1233</name>
    <name evidence="6" type="ORF">HLUCCO17_10885</name>
</gene>
<organism evidence="6 8">
    <name type="scientific">Saliniramus fredricksonii</name>
    <dbReference type="NCBI Taxonomy" id="1653334"/>
    <lineage>
        <taxon>Bacteria</taxon>
        <taxon>Pseudomonadati</taxon>
        <taxon>Pseudomonadota</taxon>
        <taxon>Alphaproteobacteria</taxon>
        <taxon>Hyphomicrobiales</taxon>
        <taxon>Salinarimonadaceae</taxon>
        <taxon>Saliniramus</taxon>
    </lineage>
</organism>
<reference evidence="6 8" key="1">
    <citation type="submission" date="2015-09" db="EMBL/GenBank/DDBJ databases">
        <title>Identification and resolution of microdiversity through metagenomic sequencing of parallel consortia.</title>
        <authorList>
            <person name="Nelson W.C."/>
            <person name="Romine M.F."/>
            <person name="Lindemann S.R."/>
        </authorList>
    </citation>
    <scope>NUCLEOTIDE SEQUENCE [LARGE SCALE GENOMIC DNA]</scope>
    <source>
        <strain evidence="6">HL-109</strain>
    </source>
</reference>
<comment type="similarity">
    <text evidence="2">Belongs to the bacterial solute-binding protein 5 family.</text>
</comment>
<dbReference type="SUPFAM" id="SSF53850">
    <property type="entry name" value="Periplasmic binding protein-like II"/>
    <property type="match status" value="1"/>
</dbReference>
<dbReference type="PATRIC" id="fig|1653334.4.peg.3513"/>
<dbReference type="Proteomes" id="UP000050497">
    <property type="component" value="Unassembled WGS sequence"/>
</dbReference>
<evidence type="ECO:0000313" key="7">
    <source>
        <dbReference type="EMBL" id="SCC79906.1"/>
    </source>
</evidence>
<evidence type="ECO:0000313" key="9">
    <source>
        <dbReference type="Proteomes" id="UP000182800"/>
    </source>
</evidence>
<protein>
    <submittedName>
        <fullName evidence="6">Peptide/nickel transport system substrate-binding protein</fullName>
    </submittedName>
</protein>
<evidence type="ECO:0000256" key="1">
    <source>
        <dbReference type="ARBA" id="ARBA00004418"/>
    </source>
</evidence>
<comment type="subcellular location">
    <subcellularLocation>
        <location evidence="1">Periplasm</location>
    </subcellularLocation>
</comment>
<keyword evidence="9" id="KW-1185">Reference proteome</keyword>
<sequence>MKFMQTVGAAALIAAMAASAQAQELRIGLQDDADVLDPDQSRTFVGRIVYTALCDKLVDIDPDLNIVPQLATDWSWSDDETELTMSLREGVVFHDGTPFNAEAMIANIDRSQNLPESRRKSEVASITGVEAVDEYTVRITLDAPDATLLAQLADRAGMMISPTAAEEMGVDFGSAPVCSGPFSFVERVQQDRIALERFDDYWNADEIHIDAVTYLPIPDTTVRLANLRAGDLDMLERLAATDVASARDDEALSVVDVTGLGYQGITMNVGNGSRSEEPFGQDARLRQALSLSIDRNAINQVVFEGAFTPGNQPVPPGSPFYDARFPVPERDVEAARALLAEAGFGDGVELTVQVANNPVQTQVMEVVQAMAAEAGIDISIRATEFATLLQQQSAGEYQGSQVGWSGRTDVDGNIHQFVTCEGGINDSGFCDPRVDELLDQARTSNDPQVRKEAYDASREILNEELPIIYLYHPSWIWAMSADVEGFEAYPDGMIRLEGVRFTD</sequence>
<dbReference type="Gene3D" id="3.10.105.10">
    <property type="entry name" value="Dipeptide-binding Protein, Domain 3"/>
    <property type="match status" value="1"/>
</dbReference>
<dbReference type="GO" id="GO:0030288">
    <property type="term" value="C:outer membrane-bounded periplasmic space"/>
    <property type="evidence" value="ECO:0007669"/>
    <property type="project" value="UniProtKB-ARBA"/>
</dbReference>
<keyword evidence="3 4" id="KW-0732">Signal</keyword>
<dbReference type="InterPro" id="IPR000914">
    <property type="entry name" value="SBP_5_dom"/>
</dbReference>
<name>A0A0N8KE76_9HYPH</name>
<evidence type="ECO:0000256" key="4">
    <source>
        <dbReference type="SAM" id="SignalP"/>
    </source>
</evidence>
<dbReference type="OrthoDB" id="8144963at2"/>
<evidence type="ECO:0000313" key="6">
    <source>
        <dbReference type="EMBL" id="KPQ10562.1"/>
    </source>
</evidence>
<reference evidence="7 9" key="2">
    <citation type="submission" date="2016-08" db="EMBL/GenBank/DDBJ databases">
        <authorList>
            <person name="Varghese N."/>
            <person name="Submissions Spin"/>
        </authorList>
    </citation>
    <scope>NUCLEOTIDE SEQUENCE [LARGE SCALE GENOMIC DNA]</scope>
    <source>
        <strain evidence="7 9">HL-109</strain>
    </source>
</reference>
<dbReference type="Gene3D" id="3.40.190.10">
    <property type="entry name" value="Periplasmic binding protein-like II"/>
    <property type="match status" value="1"/>
</dbReference>
<evidence type="ECO:0000256" key="3">
    <source>
        <dbReference type="ARBA" id="ARBA00022729"/>
    </source>
</evidence>
<evidence type="ECO:0000313" key="8">
    <source>
        <dbReference type="Proteomes" id="UP000050497"/>
    </source>
</evidence>
<dbReference type="Proteomes" id="UP000182800">
    <property type="component" value="Unassembled WGS sequence"/>
</dbReference>
<dbReference type="InterPro" id="IPR039424">
    <property type="entry name" value="SBP_5"/>
</dbReference>
<dbReference type="EMBL" id="FMBM01000001">
    <property type="protein sequence ID" value="SCC79906.1"/>
    <property type="molecule type" value="Genomic_DNA"/>
</dbReference>
<dbReference type="PIRSF" id="PIRSF002741">
    <property type="entry name" value="MppA"/>
    <property type="match status" value="1"/>
</dbReference>
<dbReference type="PANTHER" id="PTHR30290">
    <property type="entry name" value="PERIPLASMIC BINDING COMPONENT OF ABC TRANSPORTER"/>
    <property type="match status" value="1"/>
</dbReference>
<dbReference type="STRING" id="1653334.GA0071312_1233"/>
<feature type="signal peptide" evidence="4">
    <location>
        <begin position="1"/>
        <end position="22"/>
    </location>
</feature>
<evidence type="ECO:0000256" key="2">
    <source>
        <dbReference type="ARBA" id="ARBA00005695"/>
    </source>
</evidence>
<dbReference type="InterPro" id="IPR030678">
    <property type="entry name" value="Peptide/Ni-bd"/>
</dbReference>
<evidence type="ECO:0000259" key="5">
    <source>
        <dbReference type="Pfam" id="PF00496"/>
    </source>
</evidence>
<dbReference type="RefSeq" id="WP_074444000.1">
    <property type="nucleotide sequence ID" value="NZ_FMBM01000001.1"/>
</dbReference>
<dbReference type="Gene3D" id="3.90.76.10">
    <property type="entry name" value="Dipeptide-binding Protein, Domain 1"/>
    <property type="match status" value="1"/>
</dbReference>
<dbReference type="GO" id="GO:0043190">
    <property type="term" value="C:ATP-binding cassette (ABC) transporter complex"/>
    <property type="evidence" value="ECO:0007669"/>
    <property type="project" value="InterPro"/>
</dbReference>
<dbReference type="PANTHER" id="PTHR30290:SF38">
    <property type="entry name" value="D,D-DIPEPTIDE-BINDING PERIPLASMIC PROTEIN DDPA-RELATED"/>
    <property type="match status" value="1"/>
</dbReference>
<dbReference type="EMBL" id="LJSX01000015">
    <property type="protein sequence ID" value="KPQ10562.1"/>
    <property type="molecule type" value="Genomic_DNA"/>
</dbReference>
<dbReference type="AlphaFoldDB" id="A0A0N8KE76"/>
<dbReference type="GO" id="GO:1904680">
    <property type="term" value="F:peptide transmembrane transporter activity"/>
    <property type="evidence" value="ECO:0007669"/>
    <property type="project" value="TreeGrafter"/>
</dbReference>
<feature type="domain" description="Solute-binding protein family 5" evidence="5">
    <location>
        <begin position="65"/>
        <end position="421"/>
    </location>
</feature>